<proteinExistence type="predicted"/>
<feature type="compositionally biased region" description="Basic and acidic residues" evidence="1">
    <location>
        <begin position="135"/>
        <end position="146"/>
    </location>
</feature>
<dbReference type="PANTHER" id="PTHR36892">
    <property type="entry name" value="OS01G0201800 PROTEIN"/>
    <property type="match status" value="1"/>
</dbReference>
<organism evidence="2 3">
    <name type="scientific">Zingiber officinale</name>
    <name type="common">Ginger</name>
    <name type="synonym">Amomum zingiber</name>
    <dbReference type="NCBI Taxonomy" id="94328"/>
    <lineage>
        <taxon>Eukaryota</taxon>
        <taxon>Viridiplantae</taxon>
        <taxon>Streptophyta</taxon>
        <taxon>Embryophyta</taxon>
        <taxon>Tracheophyta</taxon>
        <taxon>Spermatophyta</taxon>
        <taxon>Magnoliopsida</taxon>
        <taxon>Liliopsida</taxon>
        <taxon>Zingiberales</taxon>
        <taxon>Zingiberaceae</taxon>
        <taxon>Zingiber</taxon>
    </lineage>
</organism>
<evidence type="ECO:0000313" key="2">
    <source>
        <dbReference type="EMBL" id="KAG6488595.1"/>
    </source>
</evidence>
<reference evidence="2 3" key="1">
    <citation type="submission" date="2020-08" db="EMBL/GenBank/DDBJ databases">
        <title>Plant Genome Project.</title>
        <authorList>
            <person name="Zhang R.-G."/>
        </authorList>
    </citation>
    <scope>NUCLEOTIDE SEQUENCE [LARGE SCALE GENOMIC DNA]</scope>
    <source>
        <tissue evidence="2">Rhizome</tissue>
    </source>
</reference>
<dbReference type="AlphaFoldDB" id="A0A8J5KG10"/>
<protein>
    <submittedName>
        <fullName evidence="2">Uncharacterized protein</fullName>
    </submittedName>
</protein>
<feature type="region of interest" description="Disordered" evidence="1">
    <location>
        <begin position="89"/>
        <end position="169"/>
    </location>
</feature>
<feature type="region of interest" description="Disordered" evidence="1">
    <location>
        <begin position="282"/>
        <end position="315"/>
    </location>
</feature>
<evidence type="ECO:0000256" key="1">
    <source>
        <dbReference type="SAM" id="MobiDB-lite"/>
    </source>
</evidence>
<feature type="region of interest" description="Disordered" evidence="1">
    <location>
        <begin position="1044"/>
        <end position="1063"/>
    </location>
</feature>
<name>A0A8J5KG10_ZINOF</name>
<sequence length="1190" mass="133066">MAVAEIFSIREYAWKMRGVDYEKCWPFLEDRKGRSLPPMPIRKFQWWADELREVRSVVEAAGGLDLRKVSVDAAAVQVQVNISAETSGVDLERDREASAEERQERTRPPSSRAKQRTPKKRSIIELFAVAPPIRITHEEDRQDHRRGGGKKQGAAVASHSSLRVGDGIEIRERKKRNKDGSCRKMLMDKIGAKKKLKPKTKVMKKHKQDEIRAAKKEETCKLYMPSPADVYKILRSKVHEKQVIKMHKKLVHKQVKTATMRTLLKKHIFRLVQTSKFVPRNQGVTRIPPGITRVKKRKSSNSTKKRKKREKPLDSDLVELYHDPTENLTISGKGDTLLNARGSLPLQLPHLGTLCKIVSDVLTASSSTDSLSKYPSASEGAQLNTIDEETQIILNGKELITNSIPPSETSSETQFNGCFAHAAANSSIAKSTPMIEILDLNHPVDENVDLNCICQDGFMSTPSSNCSVDMNNLGLVNNSRLDPETGVCQEQSLSISADHTNRSKDPIGKGISVSNACSNLTLLWNQDSLSCLGQSHLNPIVGKTHPMHQVIDACNDFPKFHQTYQLAKDTLTSTHSSVYTKTFVEPTSIGGPIRRDKFNEGFIGLPLNSQGEFIQFHPRTRYDSCEMDKVSKSQLSSLQFFPSTSHCLPHSSYVWTRGKFPFISSNHDVDQNWFLKQYNSPRQAVLSDLGSVELQALEKLKNQTYDEKAQFNHCDPGQLEFSHPTCRDHIITESCSDSIEFRSDRAFELGMQSVIQPTMRLMGKNVTVGSYNKEYHATNCHNLRMYKPVSKRWPHDDCIVQTESGSLEIPSNYCSISPEKCTPNCMHLGFGYEWTLNGGCSSTSGDCGFHFDLSRSLVPSQSFLNRHSTVHGRVETQSVDVEKRKMFWSPYPPNIRHHMLVNSNNCEHGQSLSYSVPSTSHPTFPSQVSTQASRATPIQKLPQWMQDSTSSHHFIRYPTSMYHSCNMQANSGYPHASMHPRPVVSFPSSSNSSSHTYESYAPIMFDPSSITGSATKNYSFTSSNYGDKIKVNYDGGFIFVHNNSQDHSNKGRKRFASADEKDIETAKRPNLKLQKDLNFTASGSREQPVGQKDNAVASEVNACVSSAVDVSCPVTDNEKDNVVASGGFVCSKSSHKRSGPVKLSAGAKHILRPNGSLDQNSPPIYSTVYFTQATSSSKDEKEKAEKVYRL</sequence>
<feature type="compositionally biased region" description="Basic residues" evidence="1">
    <location>
        <begin position="293"/>
        <end position="310"/>
    </location>
</feature>
<dbReference type="EMBL" id="JACMSC010000014">
    <property type="protein sequence ID" value="KAG6488595.1"/>
    <property type="molecule type" value="Genomic_DNA"/>
</dbReference>
<dbReference type="Proteomes" id="UP000734854">
    <property type="component" value="Unassembled WGS sequence"/>
</dbReference>
<dbReference type="OrthoDB" id="678085at2759"/>
<evidence type="ECO:0000313" key="3">
    <source>
        <dbReference type="Proteomes" id="UP000734854"/>
    </source>
</evidence>
<dbReference type="PANTHER" id="PTHR36892:SF1">
    <property type="entry name" value="OS05G0518200 PROTEIN"/>
    <property type="match status" value="1"/>
</dbReference>
<feature type="compositionally biased region" description="Basic and acidic residues" evidence="1">
    <location>
        <begin position="90"/>
        <end position="107"/>
    </location>
</feature>
<accession>A0A8J5KG10</accession>
<comment type="caution">
    <text evidence="2">The sequence shown here is derived from an EMBL/GenBank/DDBJ whole genome shotgun (WGS) entry which is preliminary data.</text>
</comment>
<keyword evidence="3" id="KW-1185">Reference proteome</keyword>
<gene>
    <name evidence="2" type="ORF">ZIOFF_049842</name>
</gene>